<keyword evidence="1 6" id="KW-0963">Cytoplasm</keyword>
<dbReference type="GO" id="GO:0071555">
    <property type="term" value="P:cell wall organization"/>
    <property type="evidence" value="ECO:0007669"/>
    <property type="project" value="UniProtKB-KW"/>
</dbReference>
<dbReference type="InterPro" id="IPR038247">
    <property type="entry name" value="Jag_N_dom_sf"/>
</dbReference>
<organism evidence="9 10">
    <name type="scientific">Candidatus Fimadaptatus faecigallinarum</name>
    <dbReference type="NCBI Taxonomy" id="2840814"/>
    <lineage>
        <taxon>Bacteria</taxon>
        <taxon>Bacillati</taxon>
        <taxon>Bacillota</taxon>
        <taxon>Clostridia</taxon>
        <taxon>Eubacteriales</taxon>
        <taxon>Candidatus Fimadaptatus</taxon>
    </lineage>
</organism>
<evidence type="ECO:0000256" key="1">
    <source>
        <dbReference type="ARBA" id="ARBA00022490"/>
    </source>
</evidence>
<evidence type="ECO:0000256" key="7">
    <source>
        <dbReference type="SAM" id="MobiDB-lite"/>
    </source>
</evidence>
<evidence type="ECO:0000256" key="6">
    <source>
        <dbReference type="HAMAP-Rule" id="MF_00867"/>
    </source>
</evidence>
<keyword evidence="2 6" id="KW-0694">RNA-binding</keyword>
<feature type="compositionally biased region" description="Basic and acidic residues" evidence="7">
    <location>
        <begin position="220"/>
        <end position="233"/>
    </location>
</feature>
<feature type="compositionally biased region" description="Basic and acidic residues" evidence="7">
    <location>
        <begin position="405"/>
        <end position="459"/>
    </location>
</feature>
<evidence type="ECO:0000256" key="2">
    <source>
        <dbReference type="ARBA" id="ARBA00022884"/>
    </source>
</evidence>
<keyword evidence="3 6" id="KW-0133">Cell shape</keyword>
<evidence type="ECO:0000313" key="9">
    <source>
        <dbReference type="EMBL" id="HIU46151.1"/>
    </source>
</evidence>
<comment type="similarity">
    <text evidence="6">Belongs to the KhpB RNA-binding protein family.</text>
</comment>
<dbReference type="InterPro" id="IPR038008">
    <property type="entry name" value="Jag_KH"/>
</dbReference>
<accession>A0A9D1LQJ0</accession>
<dbReference type="CDD" id="cd02414">
    <property type="entry name" value="KH-II_Jag"/>
    <property type="match status" value="1"/>
</dbReference>
<sequence>MRSIETTGKTVEEAVQAGLNQLGLERFEVTVDVVSEGSKGFFGLFGSKPARVRITEREHMPDIDMDQILRPGASTRVSTIADKPQPQRAPRPARSAEPRPPRNESKSESRPERSPRNEAKPDSKPERAPRNEAKPDSKPERAPRSEAKPESKPERAPRNEAKPDSKPERAPRSEAKPESKPERTPRSEVKPDSKPERAPRSEARPEREPRPAKARNARASRPEARTVEPERPALPDGPLPDQDPATLSEVGRRAYEYLDKLTRLMGVPVKIYVAEGEGGMSISMMGDTLGILIGRRGDTLDALQYLTSLEVNKDRDDYLRVSLDTEHYRAKREESLTRLAERMAARAVKTGRKVVLEPMNPYERRVLHSTLQNHPYVQTHSEGDEPNRRVVITLKADAPQPESGEAARERKPARREGRSGERREKPRREARYAESHAEGQETRDAHEAHAPHENRDGRNKPRSPRPPRPAHDHEAAHEPVHETPVVMAQDVPSDPTDDTI</sequence>
<comment type="subunit">
    <text evidence="6">Forms a complex with KhpA.</text>
</comment>
<dbReference type="GO" id="GO:0003723">
    <property type="term" value="F:RNA binding"/>
    <property type="evidence" value="ECO:0007669"/>
    <property type="project" value="UniProtKB-UniRule"/>
</dbReference>
<dbReference type="AlphaFoldDB" id="A0A9D1LQJ0"/>
<dbReference type="InterPro" id="IPR015946">
    <property type="entry name" value="KH_dom-like_a/b"/>
</dbReference>
<dbReference type="SUPFAM" id="SSF82708">
    <property type="entry name" value="R3H domain"/>
    <property type="match status" value="1"/>
</dbReference>
<dbReference type="InterPro" id="IPR039247">
    <property type="entry name" value="KhpB"/>
</dbReference>
<dbReference type="PANTHER" id="PTHR35800:SF1">
    <property type="entry name" value="RNA-BINDING PROTEIN KHPB"/>
    <property type="match status" value="1"/>
</dbReference>
<evidence type="ECO:0000256" key="5">
    <source>
        <dbReference type="ARBA" id="ARBA00023316"/>
    </source>
</evidence>
<evidence type="ECO:0000256" key="4">
    <source>
        <dbReference type="ARBA" id="ARBA00023186"/>
    </source>
</evidence>
<reference evidence="9" key="2">
    <citation type="journal article" date="2021" name="PeerJ">
        <title>Extensive microbial diversity within the chicken gut microbiome revealed by metagenomics and culture.</title>
        <authorList>
            <person name="Gilroy R."/>
            <person name="Ravi A."/>
            <person name="Getino M."/>
            <person name="Pursley I."/>
            <person name="Horton D.L."/>
            <person name="Alikhan N.F."/>
            <person name="Baker D."/>
            <person name="Gharbi K."/>
            <person name="Hall N."/>
            <person name="Watson M."/>
            <person name="Adriaenssens E.M."/>
            <person name="Foster-Nyarko E."/>
            <person name="Jarju S."/>
            <person name="Secka A."/>
            <person name="Antonio M."/>
            <person name="Oren A."/>
            <person name="Chaudhuri R.R."/>
            <person name="La Ragione R."/>
            <person name="Hildebrand F."/>
            <person name="Pallen M.J."/>
        </authorList>
    </citation>
    <scope>NUCLEOTIDE SEQUENCE</scope>
    <source>
        <strain evidence="9">ChiSxjej2B14-8506</strain>
    </source>
</reference>
<dbReference type="Pfam" id="PF01424">
    <property type="entry name" value="R3H"/>
    <property type="match status" value="1"/>
</dbReference>
<comment type="caution">
    <text evidence="9">The sequence shown here is derived from an EMBL/GenBank/DDBJ whole genome shotgun (WGS) entry which is preliminary data.</text>
</comment>
<comment type="subcellular location">
    <subcellularLocation>
        <location evidence="6">Cytoplasm</location>
    </subcellularLocation>
</comment>
<dbReference type="HAMAP" id="MF_00867">
    <property type="entry name" value="KhpB"/>
    <property type="match status" value="1"/>
</dbReference>
<dbReference type="Gene3D" id="3.30.1370.50">
    <property type="entry name" value="R3H-like domain"/>
    <property type="match status" value="1"/>
</dbReference>
<dbReference type="GO" id="GO:0008360">
    <property type="term" value="P:regulation of cell shape"/>
    <property type="evidence" value="ECO:0007669"/>
    <property type="project" value="UniProtKB-KW"/>
</dbReference>
<evidence type="ECO:0000259" key="8">
    <source>
        <dbReference type="PROSITE" id="PS51061"/>
    </source>
</evidence>
<feature type="region of interest" description="Disordered" evidence="7">
    <location>
        <begin position="77"/>
        <end position="247"/>
    </location>
</feature>
<dbReference type="PANTHER" id="PTHR35800">
    <property type="entry name" value="PROTEIN JAG"/>
    <property type="match status" value="1"/>
</dbReference>
<feature type="domain" description="R3H" evidence="8">
    <location>
        <begin position="330"/>
        <end position="396"/>
    </location>
</feature>
<dbReference type="GO" id="GO:0005737">
    <property type="term" value="C:cytoplasm"/>
    <property type="evidence" value="ECO:0007669"/>
    <property type="project" value="UniProtKB-SubCell"/>
</dbReference>
<proteinExistence type="inferred from homology"/>
<evidence type="ECO:0000256" key="3">
    <source>
        <dbReference type="ARBA" id="ARBA00022960"/>
    </source>
</evidence>
<dbReference type="Pfam" id="PF14804">
    <property type="entry name" value="Jag_N"/>
    <property type="match status" value="1"/>
</dbReference>
<name>A0A9D1LQJ0_9FIRM</name>
<dbReference type="NCBIfam" id="NF041568">
    <property type="entry name" value="Jag_EloR"/>
    <property type="match status" value="1"/>
</dbReference>
<dbReference type="GO" id="GO:0009252">
    <property type="term" value="P:peptidoglycan biosynthetic process"/>
    <property type="evidence" value="ECO:0007669"/>
    <property type="project" value="UniProtKB-UniRule"/>
</dbReference>
<keyword evidence="4 6" id="KW-0143">Chaperone</keyword>
<feature type="compositionally biased region" description="Basic and acidic residues" evidence="7">
    <location>
        <begin position="469"/>
        <end position="481"/>
    </location>
</feature>
<dbReference type="PROSITE" id="PS51061">
    <property type="entry name" value="R3H"/>
    <property type="match status" value="1"/>
</dbReference>
<comment type="domain">
    <text evidence="6">Has an N-terminal Jag-N domain and 2 RNA-binding domains (KH and R3H).</text>
</comment>
<feature type="compositionally biased region" description="Low complexity" evidence="7">
    <location>
        <begin position="84"/>
        <end position="93"/>
    </location>
</feature>
<dbReference type="Proteomes" id="UP000824123">
    <property type="component" value="Unassembled WGS sequence"/>
</dbReference>
<protein>
    <recommendedName>
        <fullName evidence="6">RNA-binding protein KhpB</fullName>
    </recommendedName>
    <alternativeName>
        <fullName evidence="6">RNA-binding protein EloR</fullName>
    </alternativeName>
</protein>
<feature type="compositionally biased region" description="Basic and acidic residues" evidence="7">
    <location>
        <begin position="94"/>
        <end position="211"/>
    </location>
</feature>
<keyword evidence="5 6" id="KW-0961">Cell wall biogenesis/degradation</keyword>
<dbReference type="InterPro" id="IPR034079">
    <property type="entry name" value="R3H_KhpB"/>
</dbReference>
<dbReference type="InterPro" id="IPR036867">
    <property type="entry name" value="R3H_dom_sf"/>
</dbReference>
<feature type="region of interest" description="Disordered" evidence="7">
    <location>
        <begin position="395"/>
        <end position="500"/>
    </location>
</feature>
<dbReference type="Gene3D" id="3.30.300.20">
    <property type="match status" value="1"/>
</dbReference>
<dbReference type="EMBL" id="DVNK01000024">
    <property type="protein sequence ID" value="HIU46151.1"/>
    <property type="molecule type" value="Genomic_DNA"/>
</dbReference>
<gene>
    <name evidence="6" type="primary">khpB</name>
    <name evidence="6" type="synonym">eloR</name>
    <name evidence="9" type="ORF">IAC59_02710</name>
</gene>
<feature type="region of interest" description="Jag_N domain" evidence="6">
    <location>
        <begin position="5"/>
        <end position="55"/>
    </location>
</feature>
<evidence type="ECO:0000313" key="10">
    <source>
        <dbReference type="Proteomes" id="UP000824123"/>
    </source>
</evidence>
<dbReference type="Gene3D" id="3.30.30.80">
    <property type="entry name" value="probable RNA-binding protein from clostridium symbiosum atcc 14940"/>
    <property type="match status" value="1"/>
</dbReference>
<dbReference type="Pfam" id="PF13083">
    <property type="entry name" value="KH_KhpA-B"/>
    <property type="match status" value="1"/>
</dbReference>
<reference evidence="9" key="1">
    <citation type="submission" date="2020-10" db="EMBL/GenBank/DDBJ databases">
        <authorList>
            <person name="Gilroy R."/>
        </authorList>
    </citation>
    <scope>NUCLEOTIDE SEQUENCE</scope>
    <source>
        <strain evidence="9">ChiSxjej2B14-8506</strain>
    </source>
</reference>
<dbReference type="InterPro" id="IPR001374">
    <property type="entry name" value="R3H_dom"/>
</dbReference>
<dbReference type="SMART" id="SM01245">
    <property type="entry name" value="Jag_N"/>
    <property type="match status" value="1"/>
</dbReference>
<dbReference type="SMART" id="SM00393">
    <property type="entry name" value="R3H"/>
    <property type="match status" value="1"/>
</dbReference>
<dbReference type="CDD" id="cd02644">
    <property type="entry name" value="R3H_jag"/>
    <property type="match status" value="1"/>
</dbReference>
<dbReference type="InterPro" id="IPR032782">
    <property type="entry name" value="KhpB_N"/>
</dbReference>
<comment type="function">
    <text evidence="6">A probable RNA chaperone. Forms a complex with KhpA which binds to cellular RNA and controls its expression. Plays a role in peptidoglycan (PG) homeostasis and cell length regulation.</text>
</comment>